<dbReference type="InterPro" id="IPR011662">
    <property type="entry name" value="Secretin/TonB_short_N"/>
</dbReference>
<dbReference type="RefSeq" id="WP_167298037.1">
    <property type="nucleotide sequence ID" value="NZ_JAASQV010000001.1"/>
</dbReference>
<feature type="signal peptide" evidence="13">
    <location>
        <begin position="1"/>
        <end position="29"/>
    </location>
</feature>
<keyword evidence="2 10" id="KW-0813">Transport</keyword>
<dbReference type="Gene3D" id="2.40.170.20">
    <property type="entry name" value="TonB-dependent receptor, beta-barrel domain"/>
    <property type="match status" value="1"/>
</dbReference>
<dbReference type="InterPro" id="IPR012910">
    <property type="entry name" value="Plug_dom"/>
</dbReference>
<dbReference type="InterPro" id="IPR036942">
    <property type="entry name" value="Beta-barrel_TonB_sf"/>
</dbReference>
<dbReference type="Pfam" id="PF00593">
    <property type="entry name" value="TonB_dep_Rec_b-barrel"/>
    <property type="match status" value="1"/>
</dbReference>
<dbReference type="PROSITE" id="PS52016">
    <property type="entry name" value="TONB_DEPENDENT_REC_3"/>
    <property type="match status" value="1"/>
</dbReference>
<name>A0A7X5UWF0_9SPHN</name>
<evidence type="ECO:0000259" key="14">
    <source>
        <dbReference type="SMART" id="SM00965"/>
    </source>
</evidence>
<evidence type="ECO:0000256" key="12">
    <source>
        <dbReference type="SAM" id="MobiDB-lite"/>
    </source>
</evidence>
<dbReference type="GO" id="GO:0009279">
    <property type="term" value="C:cell outer membrane"/>
    <property type="evidence" value="ECO:0007669"/>
    <property type="project" value="UniProtKB-SubCell"/>
</dbReference>
<evidence type="ECO:0000256" key="9">
    <source>
        <dbReference type="ARBA" id="ARBA00023237"/>
    </source>
</evidence>
<evidence type="ECO:0000256" key="3">
    <source>
        <dbReference type="ARBA" id="ARBA00022452"/>
    </source>
</evidence>
<feature type="region of interest" description="Disordered" evidence="12">
    <location>
        <begin position="111"/>
        <end position="144"/>
    </location>
</feature>
<dbReference type="AlphaFoldDB" id="A0A7X5UWF0"/>
<feature type="chain" id="PRO_5031329248" evidence="13">
    <location>
        <begin position="30"/>
        <end position="1058"/>
    </location>
</feature>
<keyword evidence="4" id="KW-0410">Iron transport</keyword>
<proteinExistence type="inferred from homology"/>
<keyword evidence="6" id="KW-0408">Iron</keyword>
<evidence type="ECO:0000256" key="7">
    <source>
        <dbReference type="ARBA" id="ARBA00023077"/>
    </source>
</evidence>
<dbReference type="SUPFAM" id="SSF56935">
    <property type="entry name" value="Porins"/>
    <property type="match status" value="1"/>
</dbReference>
<keyword evidence="13" id="KW-0732">Signal</keyword>
<keyword evidence="16" id="KW-1185">Reference proteome</keyword>
<evidence type="ECO:0000256" key="4">
    <source>
        <dbReference type="ARBA" id="ARBA00022496"/>
    </source>
</evidence>
<evidence type="ECO:0000256" key="2">
    <source>
        <dbReference type="ARBA" id="ARBA00022448"/>
    </source>
</evidence>
<protein>
    <submittedName>
        <fullName evidence="15">Outer membrane receptor protein involved in Fe transport</fullName>
    </submittedName>
</protein>
<dbReference type="InterPro" id="IPR039426">
    <property type="entry name" value="TonB-dep_rcpt-like"/>
</dbReference>
<dbReference type="GO" id="GO:0006826">
    <property type="term" value="P:iron ion transport"/>
    <property type="evidence" value="ECO:0007669"/>
    <property type="project" value="UniProtKB-KW"/>
</dbReference>
<evidence type="ECO:0000256" key="5">
    <source>
        <dbReference type="ARBA" id="ARBA00022692"/>
    </source>
</evidence>
<evidence type="ECO:0000313" key="15">
    <source>
        <dbReference type="EMBL" id="NIJ63534.1"/>
    </source>
</evidence>
<dbReference type="Proteomes" id="UP000564677">
    <property type="component" value="Unassembled WGS sequence"/>
</dbReference>
<dbReference type="Gene3D" id="3.55.50.30">
    <property type="match status" value="1"/>
</dbReference>
<keyword evidence="5 10" id="KW-0812">Transmembrane</keyword>
<dbReference type="InterPro" id="IPR000531">
    <property type="entry name" value="Beta-barrel_TonB"/>
</dbReference>
<organism evidence="15 16">
    <name type="scientific">Sphingomonas leidyi</name>
    <dbReference type="NCBI Taxonomy" id="68569"/>
    <lineage>
        <taxon>Bacteria</taxon>
        <taxon>Pseudomonadati</taxon>
        <taxon>Pseudomonadota</taxon>
        <taxon>Alphaproteobacteria</taxon>
        <taxon>Sphingomonadales</taxon>
        <taxon>Sphingomonadaceae</taxon>
        <taxon>Sphingomonas</taxon>
    </lineage>
</organism>
<dbReference type="Gene3D" id="2.170.130.10">
    <property type="entry name" value="TonB-dependent receptor, plug domain"/>
    <property type="match status" value="1"/>
</dbReference>
<dbReference type="EMBL" id="JAASQV010000001">
    <property type="protein sequence ID" value="NIJ63534.1"/>
    <property type="molecule type" value="Genomic_DNA"/>
</dbReference>
<evidence type="ECO:0000256" key="13">
    <source>
        <dbReference type="SAM" id="SignalP"/>
    </source>
</evidence>
<dbReference type="PANTHER" id="PTHR47234">
    <property type="match status" value="1"/>
</dbReference>
<dbReference type="InterPro" id="IPR037066">
    <property type="entry name" value="Plug_dom_sf"/>
</dbReference>
<keyword evidence="9 10" id="KW-0998">Cell outer membrane</keyword>
<evidence type="ECO:0000256" key="11">
    <source>
        <dbReference type="RuleBase" id="RU003357"/>
    </source>
</evidence>
<gene>
    <name evidence="15" type="ORF">FHR20_000465</name>
</gene>
<evidence type="ECO:0000256" key="10">
    <source>
        <dbReference type="PROSITE-ProRule" id="PRU01360"/>
    </source>
</evidence>
<keyword evidence="7 11" id="KW-0798">TonB box</keyword>
<sequence length="1058" mass="113097">MRNRGLFSVHGSGSALAAALWLSAAPAAAAQQARSFNIAAGDLGSALNAFARQANQEIIFSSAMVAGKRTKGIHGSLTPRDALRVLLEGTGLSAEGGSVLTLRRIARPEDVRRQTASFEAPAAPARDQDRTDQAPAAPAEAASEGAELIVTGSRIVRNGNDAPTPTTVLSAEDISERNPTNIADYVSQLPAMGTGNTPRTTTLFANATGGANQLSARDLGVTRTLTLLDGRRVVGSGMSPAVDINMLPQNLVQRVDVVTGGASAAYGSDAVAGVVNFILDTKFTGLKGGFNFSQTDYSDGRVVTGDLAWGARFAGGRGHVLLSGNYYKGDRIDFYHHVRDWFQPGLRLMNNPAWTATNGEPGQIVRTDAGYNSTPGGVIATGPLKGMSFGPGGTVGTFVFGPIQQGQVQAGGTVESMPVRGALMPDDKHWSLYGRLSYELTDGINAIVEASYAGNDTINWSAVYNRQGTTAITVTRDNPFIPLATRQAMDSAQVTSFQMNRLFYDMINTPGSHIGEAGYNRRQDRVLLALEGSFLGSGKWRAYYQRGHSKVWYTRDNNIILSRFNQAIDVIANPAAGGVAGVATGTPICRSTLANPGNGCVPMNLFGEGSLGAASIAWVTGHADGLRTRQDLDFYQDVWSIDAQYNPFSTWAGPVSVAAGFEYRKESFSSTADSYSLQSLWNVGNFKGGSNGYNVKEFFGEVLVPLLKDSVVAKSLELNGAIRRTDYSTSGPVTTWKAGLSWEVVDGLRLRGTRSRDIRAPNLNDLFAPASQFVNAYLDRTQPGSPQVPNTTLSGGNPNLTPEIADTWTAGGVYTPRWLRGFSFSVDWYKIDIKNAITAVGAQQIIDMCYGFNRPVNPAACGSIVLAPGATNLVNATIYTSGINAQNVAVEGIDYEASYRANLSDIAAKLPGSINLRLLISQRLKDETNLPGDSAPPILGTFSSLKWRGLMTASYAVGPSRTTLTTRYLGPGRITNQPETSRTGIPDALNHVDPVWYFELAQNVDVNLGGRKVTLFGVVENLFDRAPEPIPSSGTSFGTSAPYDMIGRSYRMGFRFKF</sequence>
<reference evidence="15 16" key="1">
    <citation type="submission" date="2020-03" db="EMBL/GenBank/DDBJ databases">
        <title>Genomic Encyclopedia of Type Strains, Phase IV (KMG-IV): sequencing the most valuable type-strain genomes for metagenomic binning, comparative biology and taxonomic classification.</title>
        <authorList>
            <person name="Goeker M."/>
        </authorList>
    </citation>
    <scope>NUCLEOTIDE SEQUENCE [LARGE SCALE GENOMIC DNA]</scope>
    <source>
        <strain evidence="15 16">DSM 4733</strain>
    </source>
</reference>
<keyword evidence="3 10" id="KW-1134">Transmembrane beta strand</keyword>
<dbReference type="Pfam" id="PF07715">
    <property type="entry name" value="Plug"/>
    <property type="match status" value="1"/>
</dbReference>
<keyword evidence="4" id="KW-0406">Ion transport</keyword>
<evidence type="ECO:0000256" key="8">
    <source>
        <dbReference type="ARBA" id="ARBA00023136"/>
    </source>
</evidence>
<keyword evidence="15" id="KW-0675">Receptor</keyword>
<comment type="subcellular location">
    <subcellularLocation>
        <location evidence="1 10">Cell outer membrane</location>
        <topology evidence="1 10">Multi-pass membrane protein</topology>
    </subcellularLocation>
</comment>
<dbReference type="PANTHER" id="PTHR47234:SF3">
    <property type="entry name" value="SECRETIN_TONB SHORT N-TERMINAL DOMAIN-CONTAINING PROTEIN"/>
    <property type="match status" value="1"/>
</dbReference>
<keyword evidence="8 10" id="KW-0472">Membrane</keyword>
<evidence type="ECO:0000313" key="16">
    <source>
        <dbReference type="Proteomes" id="UP000564677"/>
    </source>
</evidence>
<dbReference type="SMART" id="SM00965">
    <property type="entry name" value="STN"/>
    <property type="match status" value="1"/>
</dbReference>
<accession>A0A7X5UWF0</accession>
<evidence type="ECO:0000256" key="6">
    <source>
        <dbReference type="ARBA" id="ARBA00023004"/>
    </source>
</evidence>
<dbReference type="Pfam" id="PF07660">
    <property type="entry name" value="STN"/>
    <property type="match status" value="1"/>
</dbReference>
<comment type="caution">
    <text evidence="15">The sequence shown here is derived from an EMBL/GenBank/DDBJ whole genome shotgun (WGS) entry which is preliminary data.</text>
</comment>
<feature type="compositionally biased region" description="Low complexity" evidence="12">
    <location>
        <begin position="134"/>
        <end position="144"/>
    </location>
</feature>
<feature type="domain" description="Secretin/TonB short N-terminal" evidence="14">
    <location>
        <begin position="56"/>
        <end position="105"/>
    </location>
</feature>
<evidence type="ECO:0000256" key="1">
    <source>
        <dbReference type="ARBA" id="ARBA00004571"/>
    </source>
</evidence>
<comment type="similarity">
    <text evidence="10 11">Belongs to the TonB-dependent receptor family.</text>
</comment>